<dbReference type="InterPro" id="IPR000531">
    <property type="entry name" value="Beta-barrel_TonB"/>
</dbReference>
<keyword evidence="8" id="KW-0472">Membrane</keyword>
<dbReference type="InterPro" id="IPR036942">
    <property type="entry name" value="Beta-barrel_TonB_sf"/>
</dbReference>
<evidence type="ECO:0000256" key="2">
    <source>
        <dbReference type="ARBA" id="ARBA00022448"/>
    </source>
</evidence>
<feature type="non-terminal residue" evidence="11">
    <location>
        <position position="1"/>
    </location>
</feature>
<keyword evidence="11" id="KW-0675">Receptor</keyword>
<keyword evidence="9" id="KW-0998">Cell outer membrane</keyword>
<name>A0A3B0T8N5_9ZZZZ</name>
<organism evidence="11">
    <name type="scientific">hydrothermal vent metagenome</name>
    <dbReference type="NCBI Taxonomy" id="652676"/>
    <lineage>
        <taxon>unclassified sequences</taxon>
        <taxon>metagenomes</taxon>
        <taxon>ecological metagenomes</taxon>
    </lineage>
</organism>
<keyword evidence="3" id="KW-0410">Iron transport</keyword>
<keyword evidence="2" id="KW-0813">Transport</keyword>
<keyword evidence="4" id="KW-0812">Transmembrane</keyword>
<evidence type="ECO:0000313" key="11">
    <source>
        <dbReference type="EMBL" id="VAW08479.1"/>
    </source>
</evidence>
<evidence type="ECO:0000256" key="4">
    <source>
        <dbReference type="ARBA" id="ARBA00022692"/>
    </source>
</evidence>
<keyword evidence="6" id="KW-0406">Ion transport</keyword>
<protein>
    <submittedName>
        <fullName evidence="11">TonB-dependent receptor</fullName>
    </submittedName>
</protein>
<dbReference type="AlphaFoldDB" id="A0A3B0T8N5"/>
<keyword evidence="7" id="KW-0798">TonB box</keyword>
<evidence type="ECO:0000256" key="3">
    <source>
        <dbReference type="ARBA" id="ARBA00022496"/>
    </source>
</evidence>
<dbReference type="SUPFAM" id="SSF56935">
    <property type="entry name" value="Porins"/>
    <property type="match status" value="1"/>
</dbReference>
<keyword evidence="5" id="KW-0408">Iron</keyword>
<evidence type="ECO:0000256" key="9">
    <source>
        <dbReference type="ARBA" id="ARBA00023237"/>
    </source>
</evidence>
<evidence type="ECO:0000256" key="6">
    <source>
        <dbReference type="ARBA" id="ARBA00023065"/>
    </source>
</evidence>
<feature type="domain" description="TonB-dependent receptor-like beta-barrel" evidence="10">
    <location>
        <begin position="12"/>
        <end position="424"/>
    </location>
</feature>
<gene>
    <name evidence="11" type="ORF">MNBD_ALPHA05-2421</name>
</gene>
<reference evidence="11" key="1">
    <citation type="submission" date="2018-06" db="EMBL/GenBank/DDBJ databases">
        <authorList>
            <person name="Zhirakovskaya E."/>
        </authorList>
    </citation>
    <scope>NUCLEOTIDE SEQUENCE</scope>
</reference>
<dbReference type="InterPro" id="IPR039426">
    <property type="entry name" value="TonB-dep_rcpt-like"/>
</dbReference>
<dbReference type="PANTHER" id="PTHR32552">
    <property type="entry name" value="FERRICHROME IRON RECEPTOR-RELATED"/>
    <property type="match status" value="1"/>
</dbReference>
<proteinExistence type="predicted"/>
<accession>A0A3B0T8N5</accession>
<evidence type="ECO:0000259" key="10">
    <source>
        <dbReference type="Pfam" id="PF00593"/>
    </source>
</evidence>
<sequence length="462" mass="50473">EFATLAGFDAGQRPFRNNEGWGASLTLNAALGDVDVAYIGSFETLNRKEFNDWDALTIGAAGVFFQSSVDVMSHELRFSSDAANRFRWVGGLYYSDEDLNEVYQSDFVASFGPGFAVTTPYKQDVRTLAAYLHTDFDVTDIITIVAGVRYEDEERRLSDLGTFATGFGALNFANGTIDGTLENRDLNSDNVSGKIGVNIKPAKDILLYASYSRGIKSGGFTAYNTLNPNALDPFTPEKLNAYEAGFKTQFADGTVTMNGAVFYYDYKDQQVQSAIFDAGTGAIVGRIVNAPESEIYGAELEITYRPAPWLTIGQSLGYKSGEFKTFTDLDTAATAIAATAVSIDRAGQDLGFPNLGYQGFIAAQMPVAQTWRLGGRVDYSYRGELALPLLGPDYLVEDYWLANAQLTFGPRDDRWEIALWGRNIFNADFDETRNFFIAPGGVADVAAPGLPASYGARLSVRY</sequence>
<dbReference type="EMBL" id="UOEH01000665">
    <property type="protein sequence ID" value="VAW08479.1"/>
    <property type="molecule type" value="Genomic_DNA"/>
</dbReference>
<comment type="subcellular location">
    <subcellularLocation>
        <location evidence="1">Cell outer membrane</location>
        <topology evidence="1">Multi-pass membrane protein</topology>
    </subcellularLocation>
</comment>
<dbReference type="Pfam" id="PF00593">
    <property type="entry name" value="TonB_dep_Rec_b-barrel"/>
    <property type="match status" value="1"/>
</dbReference>
<evidence type="ECO:0000256" key="5">
    <source>
        <dbReference type="ARBA" id="ARBA00023004"/>
    </source>
</evidence>
<dbReference type="PANTHER" id="PTHR32552:SF81">
    <property type="entry name" value="TONB-DEPENDENT OUTER MEMBRANE RECEPTOR"/>
    <property type="match status" value="1"/>
</dbReference>
<evidence type="ECO:0000256" key="1">
    <source>
        <dbReference type="ARBA" id="ARBA00004571"/>
    </source>
</evidence>
<dbReference type="GO" id="GO:0006826">
    <property type="term" value="P:iron ion transport"/>
    <property type="evidence" value="ECO:0007669"/>
    <property type="project" value="UniProtKB-KW"/>
</dbReference>
<dbReference type="GO" id="GO:0009279">
    <property type="term" value="C:cell outer membrane"/>
    <property type="evidence" value="ECO:0007669"/>
    <property type="project" value="UniProtKB-SubCell"/>
</dbReference>
<evidence type="ECO:0000256" key="8">
    <source>
        <dbReference type="ARBA" id="ARBA00023136"/>
    </source>
</evidence>
<dbReference type="Gene3D" id="2.40.170.20">
    <property type="entry name" value="TonB-dependent receptor, beta-barrel domain"/>
    <property type="match status" value="1"/>
</dbReference>
<evidence type="ECO:0000256" key="7">
    <source>
        <dbReference type="ARBA" id="ARBA00023077"/>
    </source>
</evidence>